<dbReference type="InterPro" id="IPR000157">
    <property type="entry name" value="TIR_dom"/>
</dbReference>
<reference evidence="3 4" key="1">
    <citation type="submission" date="2019-03" db="EMBL/GenBank/DDBJ databases">
        <title>Genomic Encyclopedia of Archaeal and Bacterial Type Strains, Phase II (KMG-II): from individual species to whole genera.</title>
        <authorList>
            <person name="Goeker M."/>
        </authorList>
    </citation>
    <scope>NUCLEOTIDE SEQUENCE [LARGE SCALE GENOMIC DNA]</scope>
    <source>
        <strain evidence="3 4">DSM 45499</strain>
    </source>
</reference>
<proteinExistence type="predicted"/>
<name>A0A4V3FV23_9PSEU</name>
<feature type="transmembrane region" description="Helical" evidence="1">
    <location>
        <begin position="190"/>
        <end position="216"/>
    </location>
</feature>
<feature type="transmembrane region" description="Helical" evidence="1">
    <location>
        <begin position="164"/>
        <end position="184"/>
    </location>
</feature>
<feature type="transmembrane region" description="Helical" evidence="1">
    <location>
        <begin position="237"/>
        <end position="257"/>
    </location>
</feature>
<sequence length="464" mass="52983">MYRIFVNYRRGTHSMSVAALAQSLAHHFGDDEVFLDVGIPSGEQYSGEIRNRLLGCDVLLAVIHDGWLETFGRTRWKDWVLYEIATALEKPITVIPVLLEDAKPPVWEELPEQIADLSLIQTARIRSAELRSDVDNLIRRIEHHIDVDDPVPPKERAGSGRKRTGLRIAGLAFLLFLVTPVLFFDAGPLWRMFALPAFASAALLALASAFTVVTSWSLRRVGVRLDRNAGRRSHREALSRSWLLPALLVLFTAFSVSRAMTQDGGWQEWEWWYVAVIVLVTVFYFHRWWRRTTEDDDAWPPPVSPDHWVFRRAALRLHDRLTTDKEWRHPRSRKTQRQAVSVYLDLAQARQDLVDRATIPVTRWIRNGYDGLTKVYLAWFTSVVLLDLAATAALVFGDPVRGTPFRVIAITLAGAAAFTAAMVTTCFLLDRYRVTRWIDELTEWQSRLGPLIFCANESAPVQTR</sequence>
<keyword evidence="4" id="KW-1185">Reference proteome</keyword>
<evidence type="ECO:0000313" key="3">
    <source>
        <dbReference type="EMBL" id="TDV57471.1"/>
    </source>
</evidence>
<dbReference type="SUPFAM" id="SSF52200">
    <property type="entry name" value="Toll/Interleukin receptor TIR domain"/>
    <property type="match status" value="1"/>
</dbReference>
<dbReference type="EMBL" id="SOCP01000001">
    <property type="protein sequence ID" value="TDV57471.1"/>
    <property type="molecule type" value="Genomic_DNA"/>
</dbReference>
<dbReference type="RefSeq" id="WP_133900744.1">
    <property type="nucleotide sequence ID" value="NZ_SOCP01000001.1"/>
</dbReference>
<protein>
    <submittedName>
        <fullName evidence="3">TIR domain-containing protein</fullName>
    </submittedName>
</protein>
<feature type="transmembrane region" description="Helical" evidence="1">
    <location>
        <begin position="375"/>
        <end position="396"/>
    </location>
</feature>
<feature type="transmembrane region" description="Helical" evidence="1">
    <location>
        <begin position="408"/>
        <end position="429"/>
    </location>
</feature>
<feature type="domain" description="TIR" evidence="2">
    <location>
        <begin position="4"/>
        <end position="115"/>
    </location>
</feature>
<evidence type="ECO:0000256" key="1">
    <source>
        <dbReference type="SAM" id="Phobius"/>
    </source>
</evidence>
<keyword evidence="1" id="KW-0812">Transmembrane</keyword>
<organism evidence="3 4">
    <name type="scientific">Actinophytocola oryzae</name>
    <dbReference type="NCBI Taxonomy" id="502181"/>
    <lineage>
        <taxon>Bacteria</taxon>
        <taxon>Bacillati</taxon>
        <taxon>Actinomycetota</taxon>
        <taxon>Actinomycetes</taxon>
        <taxon>Pseudonocardiales</taxon>
        <taxon>Pseudonocardiaceae</taxon>
    </lineage>
</organism>
<keyword evidence="1" id="KW-0472">Membrane</keyword>
<gene>
    <name evidence="3" type="ORF">CLV71_101342</name>
</gene>
<feature type="transmembrane region" description="Helical" evidence="1">
    <location>
        <begin position="269"/>
        <end position="285"/>
    </location>
</feature>
<keyword evidence="1" id="KW-1133">Transmembrane helix</keyword>
<dbReference type="InterPro" id="IPR035897">
    <property type="entry name" value="Toll_tir_struct_dom_sf"/>
</dbReference>
<dbReference type="OrthoDB" id="3654490at2"/>
<dbReference type="Proteomes" id="UP000294927">
    <property type="component" value="Unassembled WGS sequence"/>
</dbReference>
<evidence type="ECO:0000259" key="2">
    <source>
        <dbReference type="Pfam" id="PF13676"/>
    </source>
</evidence>
<comment type="caution">
    <text evidence="3">The sequence shown here is derived from an EMBL/GenBank/DDBJ whole genome shotgun (WGS) entry which is preliminary data.</text>
</comment>
<dbReference type="GO" id="GO:0007165">
    <property type="term" value="P:signal transduction"/>
    <property type="evidence" value="ECO:0007669"/>
    <property type="project" value="InterPro"/>
</dbReference>
<accession>A0A4V3FV23</accession>
<dbReference type="AlphaFoldDB" id="A0A4V3FV23"/>
<evidence type="ECO:0000313" key="4">
    <source>
        <dbReference type="Proteomes" id="UP000294927"/>
    </source>
</evidence>
<dbReference type="Gene3D" id="3.40.50.10140">
    <property type="entry name" value="Toll/interleukin-1 receptor homology (TIR) domain"/>
    <property type="match status" value="1"/>
</dbReference>
<dbReference type="Pfam" id="PF13676">
    <property type="entry name" value="TIR_2"/>
    <property type="match status" value="1"/>
</dbReference>